<keyword evidence="2" id="KW-1185">Reference proteome</keyword>
<sequence length="66" mass="7697">MFLGEAGRSLRQDLLLTLFVERLPRLIAHHEEYREADKSDFALQGCSGMKFEVRGTRRHLHLVCLE</sequence>
<protein>
    <submittedName>
        <fullName evidence="1">Uncharacterized protein</fullName>
    </submittedName>
</protein>
<organism evidence="1 2">
    <name type="scientific">Pseudomonas viridiflava ICMP 13104</name>
    <dbReference type="NCBI Taxonomy" id="1198305"/>
    <lineage>
        <taxon>Bacteria</taxon>
        <taxon>Pseudomonadati</taxon>
        <taxon>Pseudomonadota</taxon>
        <taxon>Gammaproteobacteria</taxon>
        <taxon>Pseudomonadales</taxon>
        <taxon>Pseudomonadaceae</taxon>
        <taxon>Pseudomonas</taxon>
    </lineage>
</organism>
<proteinExistence type="predicted"/>
<accession>A0A0W0HA46</accession>
<evidence type="ECO:0000313" key="1">
    <source>
        <dbReference type="EMBL" id="KTB57639.1"/>
    </source>
</evidence>
<dbReference type="AlphaFoldDB" id="A0A0W0HA46"/>
<dbReference type="EMBL" id="LKEJ01000161">
    <property type="protein sequence ID" value="KTB57639.1"/>
    <property type="molecule type" value="Genomic_DNA"/>
</dbReference>
<comment type="caution">
    <text evidence="1">The sequence shown here is derived from an EMBL/GenBank/DDBJ whole genome shotgun (WGS) entry which is preliminary data.</text>
</comment>
<gene>
    <name evidence="1" type="ORF">AO067_00425</name>
</gene>
<dbReference type="Proteomes" id="UP000053048">
    <property type="component" value="Unassembled WGS sequence"/>
</dbReference>
<reference evidence="1 2" key="1">
    <citation type="submission" date="2015-09" db="EMBL/GenBank/DDBJ databases">
        <title>Genome sequence of ICMP 13104.</title>
        <authorList>
            <person name="Visnovsky S."/>
            <person name="Lu A."/>
            <person name="Panda P."/>
            <person name="Pitman A."/>
        </authorList>
    </citation>
    <scope>NUCLEOTIDE SEQUENCE [LARGE SCALE GENOMIC DNA]</scope>
    <source>
        <strain evidence="1 2">ICMP 13104</strain>
    </source>
</reference>
<name>A0A0W0HA46_PSEVI</name>
<evidence type="ECO:0000313" key="2">
    <source>
        <dbReference type="Proteomes" id="UP000053048"/>
    </source>
</evidence>